<dbReference type="OrthoDB" id="6227366at2759"/>
<proteinExistence type="predicted"/>
<evidence type="ECO:0000313" key="1">
    <source>
        <dbReference type="EMBL" id="KAG5449823.1"/>
    </source>
</evidence>
<protein>
    <submittedName>
        <fullName evidence="1">Uncharacterized protein</fullName>
    </submittedName>
</protein>
<gene>
    <name evidence="1" type="ORF">CSKR_109099</name>
</gene>
<name>A0A419PZH1_CLOSI</name>
<dbReference type="AlphaFoldDB" id="A0A419PZH1"/>
<dbReference type="Proteomes" id="UP000286415">
    <property type="component" value="Unassembled WGS sequence"/>
</dbReference>
<comment type="caution">
    <text evidence="1">The sequence shown here is derived from an EMBL/GenBank/DDBJ whole genome shotgun (WGS) entry which is preliminary data.</text>
</comment>
<keyword evidence="2" id="KW-1185">Reference proteome</keyword>
<organism evidence="1 2">
    <name type="scientific">Clonorchis sinensis</name>
    <name type="common">Chinese liver fluke</name>
    <dbReference type="NCBI Taxonomy" id="79923"/>
    <lineage>
        <taxon>Eukaryota</taxon>
        <taxon>Metazoa</taxon>
        <taxon>Spiralia</taxon>
        <taxon>Lophotrochozoa</taxon>
        <taxon>Platyhelminthes</taxon>
        <taxon>Trematoda</taxon>
        <taxon>Digenea</taxon>
        <taxon>Opisthorchiida</taxon>
        <taxon>Opisthorchiata</taxon>
        <taxon>Opisthorchiidae</taxon>
        <taxon>Clonorchis</taxon>
    </lineage>
</organism>
<accession>A0A419PZH1</accession>
<dbReference type="InParanoid" id="A0A419PZH1"/>
<evidence type="ECO:0000313" key="2">
    <source>
        <dbReference type="Proteomes" id="UP000286415"/>
    </source>
</evidence>
<reference evidence="1 2" key="2">
    <citation type="journal article" date="2021" name="Genomics">
        <title>High-quality reference genome for Clonorchis sinensis.</title>
        <authorList>
            <person name="Young N.D."/>
            <person name="Stroehlein A.J."/>
            <person name="Kinkar L."/>
            <person name="Wang T."/>
            <person name="Sohn W.M."/>
            <person name="Chang B.C.H."/>
            <person name="Kaur P."/>
            <person name="Weisz D."/>
            <person name="Dudchenko O."/>
            <person name="Aiden E.L."/>
            <person name="Korhonen P.K."/>
            <person name="Gasser R.B."/>
        </authorList>
    </citation>
    <scope>NUCLEOTIDE SEQUENCE [LARGE SCALE GENOMIC DNA]</scope>
    <source>
        <strain evidence="1">Cs-k2</strain>
    </source>
</reference>
<dbReference type="EMBL" id="NIRI02000042">
    <property type="protein sequence ID" value="KAG5449823.1"/>
    <property type="molecule type" value="Genomic_DNA"/>
</dbReference>
<reference evidence="1 2" key="1">
    <citation type="journal article" date="2018" name="Biotechnol. Adv.">
        <title>Improved genomic resources and new bioinformatic workflow for the carcinogenic parasite Clonorchis sinensis: Biotechnological implications.</title>
        <authorList>
            <person name="Wang D."/>
            <person name="Korhonen P.K."/>
            <person name="Gasser R.B."/>
            <person name="Young N.D."/>
        </authorList>
    </citation>
    <scope>NUCLEOTIDE SEQUENCE [LARGE SCALE GENOMIC DNA]</scope>
    <source>
        <strain evidence="1">Cs-k2</strain>
    </source>
</reference>
<sequence length="105" mass="11602">MARSSLFLTGSSLFVTESNGGTRWLKWLDRKCTDRKVRGSNPASATRLPLSRLGQPGSIPALVLPSKSMAARHRKSVTAGRFIIIYFIAQWYSSPGALYVGNMKR</sequence>